<dbReference type="STRING" id="1081108.A0A168KWM6"/>
<sequence>MPSTASIATALIAHGAAVAAASAGTKVWATPHDSYSSSIGVLGCKVNTDRVAYWPDTVTCDNICVSLSYDDRQLYLLRIDQSGGAHDVSYDAWNYLLTGKSATDKPVAGGGVEMTAQAADPSRCRDLIHTKGGRLPLSAANSMNYLAACLGEKDSWVAGNYALYNVLDPICTLGRDEVCTLDNWPAQNQATCPHQLGLPDVLKGAPVYNIRYPSGEKVLASAPAAPNTGGDGDKENAATMMSGAGCLLSIVGGAILMAMH</sequence>
<proteinExistence type="predicted"/>
<feature type="chain" id="PRO_5007898613" description="Cerato-platanin" evidence="1">
    <location>
        <begin position="30"/>
        <end position="260"/>
    </location>
</feature>
<accession>A0A168KWM6</accession>
<dbReference type="PANTHER" id="PTHR38850:SF2">
    <property type="entry name" value="CERATO-PLATANIN"/>
    <property type="match status" value="1"/>
</dbReference>
<protein>
    <recommendedName>
        <fullName evidence="4">Cerato-platanin</fullName>
    </recommendedName>
</protein>
<dbReference type="AlphaFoldDB" id="A0A168KWM6"/>
<dbReference type="EMBL" id="AZHF01000001">
    <property type="protein sequence ID" value="OAA82374.1"/>
    <property type="molecule type" value="Genomic_DNA"/>
</dbReference>
<dbReference type="OrthoDB" id="5370830at2759"/>
<feature type="signal peptide" evidence="1">
    <location>
        <begin position="1"/>
        <end position="29"/>
    </location>
</feature>
<comment type="caution">
    <text evidence="2">The sequence shown here is derived from an EMBL/GenBank/DDBJ whole genome shotgun (WGS) entry which is preliminary data.</text>
</comment>
<evidence type="ECO:0000313" key="3">
    <source>
        <dbReference type="Proteomes" id="UP000076881"/>
    </source>
</evidence>
<reference evidence="2 3" key="1">
    <citation type="journal article" date="2016" name="Genome Biol. Evol.">
        <title>Divergent and convergent evolution of fungal pathogenicity.</title>
        <authorList>
            <person name="Shang Y."/>
            <person name="Xiao G."/>
            <person name="Zheng P."/>
            <person name="Cen K."/>
            <person name="Zhan S."/>
            <person name="Wang C."/>
        </authorList>
    </citation>
    <scope>NUCLEOTIDE SEQUENCE [LARGE SCALE GENOMIC DNA]</scope>
    <source>
        <strain evidence="2 3">RCEF 1005</strain>
    </source>
</reference>
<organism evidence="2 3">
    <name type="scientific">Akanthomyces lecanii RCEF 1005</name>
    <dbReference type="NCBI Taxonomy" id="1081108"/>
    <lineage>
        <taxon>Eukaryota</taxon>
        <taxon>Fungi</taxon>
        <taxon>Dikarya</taxon>
        <taxon>Ascomycota</taxon>
        <taxon>Pezizomycotina</taxon>
        <taxon>Sordariomycetes</taxon>
        <taxon>Hypocreomycetidae</taxon>
        <taxon>Hypocreales</taxon>
        <taxon>Cordycipitaceae</taxon>
        <taxon>Akanthomyces</taxon>
        <taxon>Cordyceps confragosa</taxon>
    </lineage>
</organism>
<keyword evidence="3" id="KW-1185">Reference proteome</keyword>
<keyword evidence="1" id="KW-0732">Signal</keyword>
<gene>
    <name evidence="2" type="ORF">LEL_01919</name>
</gene>
<dbReference type="PANTHER" id="PTHR38850">
    <property type="entry name" value="CERATO-PLATANIN"/>
    <property type="match status" value="1"/>
</dbReference>
<evidence type="ECO:0008006" key="4">
    <source>
        <dbReference type="Google" id="ProtNLM"/>
    </source>
</evidence>
<evidence type="ECO:0000256" key="1">
    <source>
        <dbReference type="SAM" id="SignalP"/>
    </source>
</evidence>
<dbReference type="Proteomes" id="UP000076881">
    <property type="component" value="Unassembled WGS sequence"/>
</dbReference>
<name>A0A168KWM6_CORDF</name>
<evidence type="ECO:0000313" key="2">
    <source>
        <dbReference type="EMBL" id="OAA82374.1"/>
    </source>
</evidence>